<sequence>MITSVIVLQNAVESAKGPSAASQLAPFSEYLYLFGVSQSWILLSAFSLDHHHPLLAARWDYTATQNSCTRRKGAAQSCKRKIMASVSIDGVQAQTQANATERTAGQKRKALLIGVQYADAAANYSDNINALRYSHNDVTVMKSLLGLFGFAKKDVRVMLDVPDGKHENPTRDNIAMKDLICDSQAGDHYVFYFSGHGSQVPNKNQDKDPEEDGMDEAIWPADVRYDASKPEGEEYVGAILDDDLKKLLVDDLNDGAHLTVILDCCHSGTGVDLPSSRADETIKDFITSPISPDNISGNSFASYDPGMVTSSANKSESQRGAHGVVVISILIS</sequence>
<keyword evidence="4" id="KW-1185">Reference proteome</keyword>
<dbReference type="GO" id="GO:0005737">
    <property type="term" value="C:cytoplasm"/>
    <property type="evidence" value="ECO:0007669"/>
    <property type="project" value="TreeGrafter"/>
</dbReference>
<dbReference type="PANTHER" id="PTHR48104">
    <property type="entry name" value="METACASPASE-4"/>
    <property type="match status" value="1"/>
</dbReference>
<dbReference type="EMBL" id="KQ085887">
    <property type="protein sequence ID" value="KLO19326.1"/>
    <property type="molecule type" value="Genomic_DNA"/>
</dbReference>
<dbReference type="OrthoDB" id="3223806at2759"/>
<dbReference type="PANTHER" id="PTHR48104:SF30">
    <property type="entry name" value="METACASPASE-1"/>
    <property type="match status" value="1"/>
</dbReference>
<dbReference type="Gene3D" id="3.40.50.12660">
    <property type="match status" value="1"/>
</dbReference>
<dbReference type="InterPro" id="IPR050452">
    <property type="entry name" value="Metacaspase"/>
</dbReference>
<dbReference type="AlphaFoldDB" id="A0A0H2SQF1"/>
<protein>
    <recommendedName>
        <fullName evidence="2">Peptidase C14 caspase domain-containing protein</fullName>
    </recommendedName>
</protein>
<accession>A0A0H2SQF1</accession>
<organism evidence="3 4">
    <name type="scientific">Schizopora paradoxa</name>
    <dbReference type="NCBI Taxonomy" id="27342"/>
    <lineage>
        <taxon>Eukaryota</taxon>
        <taxon>Fungi</taxon>
        <taxon>Dikarya</taxon>
        <taxon>Basidiomycota</taxon>
        <taxon>Agaricomycotina</taxon>
        <taxon>Agaricomycetes</taxon>
        <taxon>Hymenochaetales</taxon>
        <taxon>Schizoporaceae</taxon>
        <taxon>Schizopora</taxon>
    </lineage>
</organism>
<dbReference type="InParanoid" id="A0A0H2SQF1"/>
<gene>
    <name evidence="3" type="ORF">SCHPADRAFT_71009</name>
</gene>
<dbReference type="GO" id="GO:0004197">
    <property type="term" value="F:cysteine-type endopeptidase activity"/>
    <property type="evidence" value="ECO:0007669"/>
    <property type="project" value="InterPro"/>
</dbReference>
<comment type="similarity">
    <text evidence="1">Belongs to the peptidase C14B family.</text>
</comment>
<evidence type="ECO:0000313" key="3">
    <source>
        <dbReference type="EMBL" id="KLO19326.1"/>
    </source>
</evidence>
<dbReference type="InterPro" id="IPR011600">
    <property type="entry name" value="Pept_C14_caspase"/>
</dbReference>
<dbReference type="GO" id="GO:0006508">
    <property type="term" value="P:proteolysis"/>
    <property type="evidence" value="ECO:0007669"/>
    <property type="project" value="InterPro"/>
</dbReference>
<dbReference type="Pfam" id="PF00656">
    <property type="entry name" value="Peptidase_C14"/>
    <property type="match status" value="1"/>
</dbReference>
<dbReference type="Proteomes" id="UP000053477">
    <property type="component" value="Unassembled WGS sequence"/>
</dbReference>
<dbReference type="STRING" id="27342.A0A0H2SQF1"/>
<evidence type="ECO:0000256" key="1">
    <source>
        <dbReference type="ARBA" id="ARBA00009005"/>
    </source>
</evidence>
<proteinExistence type="inferred from homology"/>
<name>A0A0H2SQF1_9AGAM</name>
<reference evidence="3 4" key="1">
    <citation type="submission" date="2015-04" db="EMBL/GenBank/DDBJ databases">
        <title>Complete genome sequence of Schizopora paradoxa KUC8140, a cosmopolitan wood degrader in East Asia.</title>
        <authorList>
            <consortium name="DOE Joint Genome Institute"/>
            <person name="Min B."/>
            <person name="Park H."/>
            <person name="Jang Y."/>
            <person name="Kim J.-J."/>
            <person name="Kim K.H."/>
            <person name="Pangilinan J."/>
            <person name="Lipzen A."/>
            <person name="Riley R."/>
            <person name="Grigoriev I.V."/>
            <person name="Spatafora J.W."/>
            <person name="Choi I.-G."/>
        </authorList>
    </citation>
    <scope>NUCLEOTIDE SEQUENCE [LARGE SCALE GENOMIC DNA]</scope>
    <source>
        <strain evidence="3 4">KUC8140</strain>
    </source>
</reference>
<evidence type="ECO:0000313" key="4">
    <source>
        <dbReference type="Proteomes" id="UP000053477"/>
    </source>
</evidence>
<evidence type="ECO:0000259" key="2">
    <source>
        <dbReference type="Pfam" id="PF00656"/>
    </source>
</evidence>
<feature type="domain" description="Peptidase C14 caspase" evidence="2">
    <location>
        <begin position="107"/>
        <end position="279"/>
    </location>
</feature>